<evidence type="ECO:0000256" key="3">
    <source>
        <dbReference type="ARBA" id="ARBA00023274"/>
    </source>
</evidence>
<organism evidence="5 6">
    <name type="scientific">Candidatus Argoarchaeum ethanivorans</name>
    <dbReference type="NCBI Taxonomy" id="2608793"/>
    <lineage>
        <taxon>Archaea</taxon>
        <taxon>Methanobacteriati</taxon>
        <taxon>Methanobacteriota</taxon>
        <taxon>Stenosarchaea group</taxon>
        <taxon>Methanomicrobia</taxon>
        <taxon>Methanosarcinales</taxon>
        <taxon>Methanosarcinales incertae sedis</taxon>
        <taxon>GOM Arc I cluster</taxon>
        <taxon>Candidatus Argoarchaeum</taxon>
    </lineage>
</organism>
<dbReference type="GO" id="GO:0006412">
    <property type="term" value="P:translation"/>
    <property type="evidence" value="ECO:0007669"/>
    <property type="project" value="UniProtKB-UniRule"/>
</dbReference>
<comment type="similarity">
    <text evidence="1 4">Belongs to the eukaryotic ribosomal protein eS6 family.</text>
</comment>
<accession>A0A811TC71</accession>
<dbReference type="PANTHER" id="PTHR11502">
    <property type="entry name" value="40S RIBOSOMAL PROTEIN S6"/>
    <property type="match status" value="1"/>
</dbReference>
<evidence type="ECO:0000313" key="6">
    <source>
        <dbReference type="Proteomes" id="UP000612009"/>
    </source>
</evidence>
<dbReference type="InterPro" id="IPR001377">
    <property type="entry name" value="Ribosomal_eS6"/>
</dbReference>
<evidence type="ECO:0000256" key="2">
    <source>
        <dbReference type="ARBA" id="ARBA00022980"/>
    </source>
</evidence>
<dbReference type="AlphaFoldDB" id="A0A811TC71"/>
<proteinExistence type="inferred from homology"/>
<sequence length="139" mass="15035">MADFRTVISDQQTGKSYQIEVTGSQANKFLGKKLGETIEGSATGLAGYSLKITGGTDKDGFPLRKDLPGSQRRKLLLSKSTGFKPKVNGLRKRKAVRGRDISGDVGQINLVVVEYGKKTIEEIFAPSKEETPEADESGD</sequence>
<dbReference type="SMART" id="SM01405">
    <property type="entry name" value="Ribosomal_S6e"/>
    <property type="match status" value="1"/>
</dbReference>
<comment type="caution">
    <text evidence="5">The sequence shown here is derived from an EMBL/GenBank/DDBJ whole genome shotgun (WGS) entry which is preliminary data.</text>
</comment>
<dbReference type="NCBIfam" id="NF003294">
    <property type="entry name" value="PRK04290.1-3"/>
    <property type="match status" value="1"/>
</dbReference>
<protein>
    <recommendedName>
        <fullName evidence="4">Small ribosomal subunit protein eS6</fullName>
    </recommendedName>
</protein>
<keyword evidence="2 4" id="KW-0689">Ribosomal protein</keyword>
<name>A0A811TC71_9EURY</name>
<dbReference type="GO" id="GO:0003735">
    <property type="term" value="F:structural constituent of ribosome"/>
    <property type="evidence" value="ECO:0007669"/>
    <property type="project" value="InterPro"/>
</dbReference>
<evidence type="ECO:0000256" key="1">
    <source>
        <dbReference type="ARBA" id="ARBA00009312"/>
    </source>
</evidence>
<dbReference type="GO" id="GO:0005840">
    <property type="term" value="C:ribosome"/>
    <property type="evidence" value="ECO:0007669"/>
    <property type="project" value="UniProtKB-KW"/>
</dbReference>
<dbReference type="HAMAP" id="MF_00512">
    <property type="entry name" value="Ribosomal_eS6"/>
    <property type="match status" value="1"/>
</dbReference>
<keyword evidence="3 4" id="KW-0687">Ribonucleoprotein</keyword>
<dbReference type="InterPro" id="IPR020924">
    <property type="entry name" value="Ribosomal_eS6_arc"/>
</dbReference>
<dbReference type="Pfam" id="PF01092">
    <property type="entry name" value="Ribosomal_S6e"/>
    <property type="match status" value="1"/>
</dbReference>
<dbReference type="Proteomes" id="UP000612009">
    <property type="component" value="Unassembled WGS sequence"/>
</dbReference>
<reference evidence="5" key="1">
    <citation type="submission" date="2020-10" db="EMBL/GenBank/DDBJ databases">
        <authorList>
            <person name="Hahn C.J."/>
            <person name="Laso-Perez R."/>
            <person name="Vulcano F."/>
            <person name="Vaziourakis K.-M."/>
            <person name="Stokke R."/>
            <person name="Steen I.H."/>
            <person name="Teske A."/>
            <person name="Boetius A."/>
            <person name="Liebeke M."/>
            <person name="Amann R."/>
            <person name="Knittel K."/>
        </authorList>
    </citation>
    <scope>NUCLEOTIDE SEQUENCE</scope>
    <source>
        <strain evidence="5">Gfbio:e3339647-f889-4370-9287-4fb5cb688e4c:AG392J18_GoMArc1</strain>
    </source>
</reference>
<dbReference type="EMBL" id="CAJHIR010000025">
    <property type="protein sequence ID" value="CAD6493340.1"/>
    <property type="molecule type" value="Genomic_DNA"/>
</dbReference>
<gene>
    <name evidence="4 5" type="primary">rps6e</name>
    <name evidence="5" type="ORF">LAKADJCE_00491</name>
</gene>
<evidence type="ECO:0000256" key="4">
    <source>
        <dbReference type="HAMAP-Rule" id="MF_00512"/>
    </source>
</evidence>
<evidence type="ECO:0000313" key="5">
    <source>
        <dbReference type="EMBL" id="CAD6493340.1"/>
    </source>
</evidence>
<dbReference type="GO" id="GO:1990904">
    <property type="term" value="C:ribonucleoprotein complex"/>
    <property type="evidence" value="ECO:0007669"/>
    <property type="project" value="UniProtKB-KW"/>
</dbReference>